<reference evidence="1 2" key="1">
    <citation type="submission" date="2018-01" db="EMBL/GenBank/DDBJ databases">
        <title>The whole genome sequencing and assembly of Halobacillus litoralis ERB031 strain.</title>
        <authorList>
            <person name="Lee S.-J."/>
            <person name="Park M.-K."/>
            <person name="Kim J.-Y."/>
            <person name="Lee Y.-J."/>
            <person name="Yi H."/>
            <person name="Bahn Y.-S."/>
            <person name="Kim J.F."/>
            <person name="Lee D.-W."/>
        </authorList>
    </citation>
    <scope>NUCLEOTIDE SEQUENCE [LARGE SCALE GENOMIC DNA]</scope>
    <source>
        <strain evidence="1 2">ERB 031</strain>
    </source>
</reference>
<dbReference type="OrthoDB" id="2691949at2"/>
<dbReference type="SUPFAM" id="SSF49764">
    <property type="entry name" value="HSP20-like chaperones"/>
    <property type="match status" value="1"/>
</dbReference>
<dbReference type="InterPro" id="IPR008978">
    <property type="entry name" value="HSP20-like_chaperone"/>
</dbReference>
<gene>
    <name evidence="1" type="ORF">HLI_14655</name>
</gene>
<dbReference type="CDD" id="cd06464">
    <property type="entry name" value="ACD_sHsps-like"/>
    <property type="match status" value="1"/>
</dbReference>
<dbReference type="EMBL" id="CP026118">
    <property type="protein sequence ID" value="QAS53343.1"/>
    <property type="molecule type" value="Genomic_DNA"/>
</dbReference>
<accession>A0A410MF58</accession>
<evidence type="ECO:0000313" key="1">
    <source>
        <dbReference type="EMBL" id="QAS53343.1"/>
    </source>
</evidence>
<dbReference type="AlphaFoldDB" id="A0A410MF58"/>
<evidence type="ECO:0008006" key="3">
    <source>
        <dbReference type="Google" id="ProtNLM"/>
    </source>
</evidence>
<evidence type="ECO:0000313" key="2">
    <source>
        <dbReference type="Proteomes" id="UP000287756"/>
    </source>
</evidence>
<protein>
    <recommendedName>
        <fullName evidence="3">Hsp20/alpha crystallin family protein</fullName>
    </recommendedName>
</protein>
<name>A0A410MF58_9BACI</name>
<organism evidence="1 2">
    <name type="scientific">Halobacillus litoralis</name>
    <dbReference type="NCBI Taxonomy" id="45668"/>
    <lineage>
        <taxon>Bacteria</taxon>
        <taxon>Bacillati</taxon>
        <taxon>Bacillota</taxon>
        <taxon>Bacilli</taxon>
        <taxon>Bacillales</taxon>
        <taxon>Bacillaceae</taxon>
        <taxon>Halobacillus</taxon>
    </lineage>
</organism>
<sequence>MKDFMNWFNPLGNKGEQGEAPWGNTFSDPMADMKKMNDFVQKSMEEAFSPSQKGNIPFQMGKKETSEHKVIELMNEVIVKIQVPLEIDIESIRLAVGNGKLFADGISQERVAIALPVQTSRRNIHAQYNDGVIEVRLPKKHSDEKEIFIHY</sequence>
<dbReference type="KEGG" id="hli:HLI_14655"/>
<dbReference type="RefSeq" id="WP_128525620.1">
    <property type="nucleotide sequence ID" value="NZ_CP026118.1"/>
</dbReference>
<proteinExistence type="predicted"/>
<dbReference type="Proteomes" id="UP000287756">
    <property type="component" value="Chromosome"/>
</dbReference>